<dbReference type="Proteomes" id="UP000076727">
    <property type="component" value="Unassembled WGS sequence"/>
</dbReference>
<proteinExistence type="predicted"/>
<dbReference type="OrthoDB" id="2796942at2759"/>
<gene>
    <name evidence="2" type="ORF">DAEQUDRAFT_390210</name>
</gene>
<feature type="compositionally biased region" description="Polar residues" evidence="1">
    <location>
        <begin position="111"/>
        <end position="121"/>
    </location>
</feature>
<evidence type="ECO:0000256" key="1">
    <source>
        <dbReference type="SAM" id="MobiDB-lite"/>
    </source>
</evidence>
<accession>A0A165NUK8</accession>
<keyword evidence="3" id="KW-1185">Reference proteome</keyword>
<dbReference type="STRING" id="1314783.A0A165NUK8"/>
<dbReference type="EMBL" id="KV429076">
    <property type="protein sequence ID" value="KZT67394.1"/>
    <property type="molecule type" value="Genomic_DNA"/>
</dbReference>
<evidence type="ECO:0000313" key="2">
    <source>
        <dbReference type="EMBL" id="KZT67394.1"/>
    </source>
</evidence>
<evidence type="ECO:0000313" key="3">
    <source>
        <dbReference type="Proteomes" id="UP000076727"/>
    </source>
</evidence>
<name>A0A165NUK8_9APHY</name>
<sequence length="177" mass="19998">MWWVTVQAFRWLSETLGPGFGPENWTSERHGLVPGFTHYEGSSITKFRCPDDNGALTALWYGEDEEPPAWPMYHIEVKSTLHRGMFHMTQQQLRTVRPLGNMRNTRRSAHPTASQALSLTTRPKDSDSPPSEVYVVVCTSGIHDARPEHEVFIDPYRLIYEGQLVIASGDTLLVSAS</sequence>
<organism evidence="2 3">
    <name type="scientific">Daedalea quercina L-15889</name>
    <dbReference type="NCBI Taxonomy" id="1314783"/>
    <lineage>
        <taxon>Eukaryota</taxon>
        <taxon>Fungi</taxon>
        <taxon>Dikarya</taxon>
        <taxon>Basidiomycota</taxon>
        <taxon>Agaricomycotina</taxon>
        <taxon>Agaricomycetes</taxon>
        <taxon>Polyporales</taxon>
        <taxon>Fomitopsis</taxon>
    </lineage>
</organism>
<reference evidence="2 3" key="1">
    <citation type="journal article" date="2016" name="Mol. Biol. Evol.">
        <title>Comparative Genomics of Early-Diverging Mushroom-Forming Fungi Provides Insights into the Origins of Lignocellulose Decay Capabilities.</title>
        <authorList>
            <person name="Nagy L.G."/>
            <person name="Riley R."/>
            <person name="Tritt A."/>
            <person name="Adam C."/>
            <person name="Daum C."/>
            <person name="Floudas D."/>
            <person name="Sun H."/>
            <person name="Yadav J.S."/>
            <person name="Pangilinan J."/>
            <person name="Larsson K.H."/>
            <person name="Matsuura K."/>
            <person name="Barry K."/>
            <person name="Labutti K."/>
            <person name="Kuo R."/>
            <person name="Ohm R.A."/>
            <person name="Bhattacharya S.S."/>
            <person name="Shirouzu T."/>
            <person name="Yoshinaga Y."/>
            <person name="Martin F.M."/>
            <person name="Grigoriev I.V."/>
            <person name="Hibbett D.S."/>
        </authorList>
    </citation>
    <scope>NUCLEOTIDE SEQUENCE [LARGE SCALE GENOMIC DNA]</scope>
    <source>
        <strain evidence="2 3">L-15889</strain>
    </source>
</reference>
<dbReference type="AlphaFoldDB" id="A0A165NUK8"/>
<protein>
    <submittedName>
        <fullName evidence="2">Uncharacterized protein</fullName>
    </submittedName>
</protein>
<feature type="region of interest" description="Disordered" evidence="1">
    <location>
        <begin position="103"/>
        <end position="130"/>
    </location>
</feature>